<name>A0ABN8BAV7_CHISP</name>
<reference evidence="6" key="1">
    <citation type="submission" date="2021-12" db="EMBL/GenBank/DDBJ databases">
        <authorList>
            <person name="King R."/>
        </authorList>
    </citation>
    <scope>NUCLEOTIDE SEQUENCE</scope>
</reference>
<organism evidence="6 7">
    <name type="scientific">Chilo suppressalis</name>
    <name type="common">Asiatic rice borer moth</name>
    <dbReference type="NCBI Taxonomy" id="168631"/>
    <lineage>
        <taxon>Eukaryota</taxon>
        <taxon>Metazoa</taxon>
        <taxon>Ecdysozoa</taxon>
        <taxon>Arthropoda</taxon>
        <taxon>Hexapoda</taxon>
        <taxon>Insecta</taxon>
        <taxon>Pterygota</taxon>
        <taxon>Neoptera</taxon>
        <taxon>Endopterygota</taxon>
        <taxon>Lepidoptera</taxon>
        <taxon>Glossata</taxon>
        <taxon>Ditrysia</taxon>
        <taxon>Pyraloidea</taxon>
        <taxon>Crambidae</taxon>
        <taxon>Crambinae</taxon>
        <taxon>Chilo</taxon>
    </lineage>
</organism>
<dbReference type="PROSITE" id="PS00028">
    <property type="entry name" value="ZINC_FINGER_C2H2_1"/>
    <property type="match status" value="3"/>
</dbReference>
<keyword evidence="1" id="KW-0479">Metal-binding</keyword>
<evidence type="ECO:0000256" key="4">
    <source>
        <dbReference type="ARBA" id="ARBA00022833"/>
    </source>
</evidence>
<dbReference type="InterPro" id="IPR013087">
    <property type="entry name" value="Znf_C2H2_type"/>
</dbReference>
<evidence type="ECO:0000313" key="6">
    <source>
        <dbReference type="EMBL" id="CAH0405292.1"/>
    </source>
</evidence>
<dbReference type="InterPro" id="IPR036236">
    <property type="entry name" value="Znf_C2H2_sf"/>
</dbReference>
<evidence type="ECO:0000313" key="7">
    <source>
        <dbReference type="Proteomes" id="UP001153292"/>
    </source>
</evidence>
<dbReference type="SMART" id="SM00355">
    <property type="entry name" value="ZnF_C2H2"/>
    <property type="match status" value="5"/>
</dbReference>
<dbReference type="Gene3D" id="3.30.160.60">
    <property type="entry name" value="Classic Zinc Finger"/>
    <property type="match status" value="2"/>
</dbReference>
<protein>
    <recommendedName>
        <fullName evidence="5">C2H2-type domain-containing protein</fullName>
    </recommendedName>
</protein>
<keyword evidence="4" id="KW-0862">Zinc</keyword>
<evidence type="ECO:0000256" key="1">
    <source>
        <dbReference type="ARBA" id="ARBA00022723"/>
    </source>
</evidence>
<keyword evidence="3" id="KW-0863">Zinc-finger</keyword>
<keyword evidence="7" id="KW-1185">Reference proteome</keyword>
<dbReference type="PANTHER" id="PTHR24379:SF121">
    <property type="entry name" value="C2H2-TYPE DOMAIN-CONTAINING PROTEIN"/>
    <property type="match status" value="1"/>
</dbReference>
<dbReference type="Pfam" id="PF00096">
    <property type="entry name" value="zf-C2H2"/>
    <property type="match status" value="2"/>
</dbReference>
<accession>A0ABN8BAV7</accession>
<dbReference type="EMBL" id="OU963897">
    <property type="protein sequence ID" value="CAH0405292.1"/>
    <property type="molecule type" value="Genomic_DNA"/>
</dbReference>
<proteinExistence type="predicted"/>
<evidence type="ECO:0000259" key="5">
    <source>
        <dbReference type="PROSITE" id="PS00028"/>
    </source>
</evidence>
<sequence length="427" mass="49836">MSAKLLIHKFETGFNFKSLQISIDDENDSSDTKFSEWADGRSFPKKKESEKLPRLVVKIVSGIETSNFNLDSCAKLINNSEFAPYLDSTNNVKNNFEIQQLIKFYGNEQLNYSQKYYSNNDEQSSLNNNDGKNILNETLHDTMSPLEYSLEKVKENNARIMENINMLNLTLNYTKKKETLDTICPKSTQSFPCDICGKCFVYETGLKRHYSIRHSIMESLPRWQIVWTCIECFQVWPQDELALKHSSQCCRSDTTHCIQEIKTSSLLQCEFCEKVYTSIPRLLKHAKMHTTENNYECNACDITFTSYKAAEEHWLLCPWLKTCYSFSLPKLLLCNACDRKFRNYEQLYNHRYKIGHFMAKYSNKSMGANLYQCELCGKCSTSTSMLQVHRQQSHPCHSVPSYDMTNNGFQSNYFTEFNYENYINKQI</sequence>
<feature type="domain" description="C2H2-type" evidence="5">
    <location>
        <begin position="269"/>
        <end position="289"/>
    </location>
</feature>
<gene>
    <name evidence="6" type="ORF">CHILSU_LOCUS8652</name>
</gene>
<dbReference type="PANTHER" id="PTHR24379">
    <property type="entry name" value="KRAB AND ZINC FINGER DOMAIN-CONTAINING"/>
    <property type="match status" value="1"/>
</dbReference>
<feature type="domain" description="C2H2-type" evidence="5">
    <location>
        <begin position="334"/>
        <end position="356"/>
    </location>
</feature>
<feature type="domain" description="C2H2-type" evidence="5">
    <location>
        <begin position="193"/>
        <end position="214"/>
    </location>
</feature>
<evidence type="ECO:0000256" key="3">
    <source>
        <dbReference type="ARBA" id="ARBA00022771"/>
    </source>
</evidence>
<keyword evidence="2" id="KW-0677">Repeat</keyword>
<evidence type="ECO:0000256" key="2">
    <source>
        <dbReference type="ARBA" id="ARBA00022737"/>
    </source>
</evidence>
<dbReference type="Proteomes" id="UP001153292">
    <property type="component" value="Chromosome 4"/>
</dbReference>
<dbReference type="SUPFAM" id="SSF57667">
    <property type="entry name" value="beta-beta-alpha zinc fingers"/>
    <property type="match status" value="2"/>
</dbReference>